<protein>
    <submittedName>
        <fullName evidence="1">Uncharacterized protein</fullName>
    </submittedName>
</protein>
<evidence type="ECO:0000313" key="1">
    <source>
        <dbReference type="EMBL" id="QDT63582.1"/>
    </source>
</evidence>
<dbReference type="EMBL" id="CP036316">
    <property type="protein sequence ID" value="QDT63582.1"/>
    <property type="molecule type" value="Genomic_DNA"/>
</dbReference>
<reference evidence="1 2" key="1">
    <citation type="submission" date="2019-02" db="EMBL/GenBank/DDBJ databases">
        <title>Deep-cultivation of Planctomycetes and their phenomic and genomic characterization uncovers novel biology.</title>
        <authorList>
            <person name="Wiegand S."/>
            <person name="Jogler M."/>
            <person name="Boedeker C."/>
            <person name="Pinto D."/>
            <person name="Vollmers J."/>
            <person name="Rivas-Marin E."/>
            <person name="Kohn T."/>
            <person name="Peeters S.H."/>
            <person name="Heuer A."/>
            <person name="Rast P."/>
            <person name="Oberbeckmann S."/>
            <person name="Bunk B."/>
            <person name="Jeske O."/>
            <person name="Meyerdierks A."/>
            <person name="Storesund J.E."/>
            <person name="Kallscheuer N."/>
            <person name="Luecker S."/>
            <person name="Lage O.M."/>
            <person name="Pohl T."/>
            <person name="Merkel B.J."/>
            <person name="Hornburger P."/>
            <person name="Mueller R.-W."/>
            <person name="Bruemmer F."/>
            <person name="Labrenz M."/>
            <person name="Spormann A.M."/>
            <person name="Op den Camp H."/>
            <person name="Overmann J."/>
            <person name="Amann R."/>
            <person name="Jetten M.S.M."/>
            <person name="Mascher T."/>
            <person name="Medema M.H."/>
            <person name="Devos D.P."/>
            <person name="Kaster A.-K."/>
            <person name="Ovreas L."/>
            <person name="Rohde M."/>
            <person name="Galperin M.Y."/>
            <person name="Jogler C."/>
        </authorList>
    </citation>
    <scope>NUCLEOTIDE SEQUENCE [LARGE SCALE GENOMIC DNA]</scope>
    <source>
        <strain evidence="1 2">V22</strain>
    </source>
</reference>
<dbReference type="RefSeq" id="WP_261342089.1">
    <property type="nucleotide sequence ID" value="NZ_CP036316.1"/>
</dbReference>
<name>A0A517T5C4_9PLAN</name>
<keyword evidence="2" id="KW-1185">Reference proteome</keyword>
<organism evidence="1 2">
    <name type="scientific">Calycomorphotria hydatis</name>
    <dbReference type="NCBI Taxonomy" id="2528027"/>
    <lineage>
        <taxon>Bacteria</taxon>
        <taxon>Pseudomonadati</taxon>
        <taxon>Planctomycetota</taxon>
        <taxon>Planctomycetia</taxon>
        <taxon>Planctomycetales</taxon>
        <taxon>Planctomycetaceae</taxon>
        <taxon>Calycomorphotria</taxon>
    </lineage>
</organism>
<sequence>MATDSMPYHYQMGVNELGTEVSLCNQRQRLARAATHITVS</sequence>
<dbReference type="Proteomes" id="UP000319976">
    <property type="component" value="Chromosome"/>
</dbReference>
<dbReference type="KEGG" id="chya:V22_08060"/>
<accession>A0A517T5C4</accession>
<proteinExistence type="predicted"/>
<evidence type="ECO:0000313" key="2">
    <source>
        <dbReference type="Proteomes" id="UP000319976"/>
    </source>
</evidence>
<gene>
    <name evidence="1" type="ORF">V22_08060</name>
</gene>
<dbReference type="AlphaFoldDB" id="A0A517T5C4"/>